<evidence type="ECO:0000313" key="3">
    <source>
        <dbReference type="Proteomes" id="UP000236333"/>
    </source>
</evidence>
<organism evidence="2 3">
    <name type="scientific">Tetrabaena socialis</name>
    <dbReference type="NCBI Taxonomy" id="47790"/>
    <lineage>
        <taxon>Eukaryota</taxon>
        <taxon>Viridiplantae</taxon>
        <taxon>Chlorophyta</taxon>
        <taxon>core chlorophytes</taxon>
        <taxon>Chlorophyceae</taxon>
        <taxon>CS clade</taxon>
        <taxon>Chlamydomonadales</taxon>
        <taxon>Tetrabaenaceae</taxon>
        <taxon>Tetrabaena</taxon>
    </lineage>
</organism>
<dbReference type="EMBL" id="PGGS01000463">
    <property type="protein sequence ID" value="PNH03780.1"/>
    <property type="molecule type" value="Genomic_DNA"/>
</dbReference>
<feature type="compositionally biased region" description="Basic residues" evidence="1">
    <location>
        <begin position="1"/>
        <end position="11"/>
    </location>
</feature>
<protein>
    <submittedName>
        <fullName evidence="2">Uncharacterized protein</fullName>
    </submittedName>
</protein>
<reference evidence="2 3" key="1">
    <citation type="journal article" date="2017" name="Mol. Biol. Evol.">
        <title>The 4-celled Tetrabaena socialis nuclear genome reveals the essential components for genetic control of cell number at the origin of multicellularity in the volvocine lineage.</title>
        <authorList>
            <person name="Featherston J."/>
            <person name="Arakaki Y."/>
            <person name="Hanschen E.R."/>
            <person name="Ferris P.J."/>
            <person name="Michod R.E."/>
            <person name="Olson B.J.S.C."/>
            <person name="Nozaki H."/>
            <person name="Durand P.M."/>
        </authorList>
    </citation>
    <scope>NUCLEOTIDE SEQUENCE [LARGE SCALE GENOMIC DNA]</scope>
    <source>
        <strain evidence="2 3">NIES-571</strain>
    </source>
</reference>
<dbReference type="AlphaFoldDB" id="A0A2J7ZU68"/>
<evidence type="ECO:0000313" key="2">
    <source>
        <dbReference type="EMBL" id="PNH03780.1"/>
    </source>
</evidence>
<proteinExistence type="predicted"/>
<keyword evidence="3" id="KW-1185">Reference proteome</keyword>
<name>A0A2J7ZU68_9CHLO</name>
<gene>
    <name evidence="2" type="ORF">TSOC_010134</name>
</gene>
<feature type="region of interest" description="Disordered" evidence="1">
    <location>
        <begin position="1"/>
        <end position="75"/>
    </location>
</feature>
<feature type="compositionally biased region" description="Basic and acidic residues" evidence="1">
    <location>
        <begin position="32"/>
        <end position="50"/>
    </location>
</feature>
<dbReference type="Proteomes" id="UP000236333">
    <property type="component" value="Unassembled WGS sequence"/>
</dbReference>
<accession>A0A2J7ZU68</accession>
<comment type="caution">
    <text evidence="2">The sequence shown here is derived from an EMBL/GenBank/DDBJ whole genome shotgun (WGS) entry which is preliminary data.</text>
</comment>
<evidence type="ECO:0000256" key="1">
    <source>
        <dbReference type="SAM" id="MobiDB-lite"/>
    </source>
</evidence>
<sequence length="228" mass="22422">MKYTPRLKPRLGGHQPASSALLGTPGTQGGRPRNEDQPQHSNDAVRDKPKGAATDTSPLDSTPARAAVSPHGTAAPSVVVTTSRAAASASPVATTTASPVAATAGAAAASPVAAAAAAAAASPVAAAAAASPVAAAAAASPVAAAPAPTLDWFVARMGAKGAAPHQRAATIMWTDLTAPKSHMQVMQDVKAAPHRCHAGFKATTGPRTHLCTSASVIQGPLKPAVLSR</sequence>